<dbReference type="AlphaFoldDB" id="L0L0C9"/>
<dbReference type="OrthoDB" id="60662at2157"/>
<feature type="transmembrane region" description="Helical" evidence="1">
    <location>
        <begin position="9"/>
        <end position="27"/>
    </location>
</feature>
<keyword evidence="1" id="KW-1133">Transmembrane helix</keyword>
<dbReference type="RefSeq" id="WP_015325555.1">
    <property type="nucleotide sequence ID" value="NC_019977.1"/>
</dbReference>
<dbReference type="HOGENOM" id="CLU_1965588_0_0_2"/>
<proteinExistence type="predicted"/>
<dbReference type="STRING" id="867904.Metho_2227"/>
<feature type="transmembrane region" description="Helical" evidence="1">
    <location>
        <begin position="72"/>
        <end position="93"/>
    </location>
</feature>
<accession>L0L0C9</accession>
<evidence type="ECO:0000313" key="3">
    <source>
        <dbReference type="Proteomes" id="UP000010866"/>
    </source>
</evidence>
<organism evidence="2 3">
    <name type="scientific">Methanomethylovorans hollandica (strain DSM 15978 / NBRC 107637 / DMS1)</name>
    <dbReference type="NCBI Taxonomy" id="867904"/>
    <lineage>
        <taxon>Archaea</taxon>
        <taxon>Methanobacteriati</taxon>
        <taxon>Methanobacteriota</taxon>
        <taxon>Stenosarchaea group</taxon>
        <taxon>Methanomicrobia</taxon>
        <taxon>Methanosarcinales</taxon>
        <taxon>Methanosarcinaceae</taxon>
        <taxon>Methanomethylovorans</taxon>
    </lineage>
</organism>
<evidence type="ECO:0000313" key="2">
    <source>
        <dbReference type="EMBL" id="AGB50390.1"/>
    </source>
</evidence>
<dbReference type="Proteomes" id="UP000010866">
    <property type="component" value="Chromosome"/>
</dbReference>
<keyword evidence="1" id="KW-0812">Transmembrane</keyword>
<dbReference type="EMBL" id="CP003362">
    <property type="protein sequence ID" value="AGB50390.1"/>
    <property type="molecule type" value="Genomic_DNA"/>
</dbReference>
<feature type="transmembrane region" description="Helical" evidence="1">
    <location>
        <begin position="39"/>
        <end position="60"/>
    </location>
</feature>
<gene>
    <name evidence="2" type="ordered locus">Metho_2227</name>
</gene>
<name>L0L0C9_METHD</name>
<evidence type="ECO:0000256" key="1">
    <source>
        <dbReference type="SAM" id="Phobius"/>
    </source>
</evidence>
<keyword evidence="3" id="KW-1185">Reference proteome</keyword>
<dbReference type="GeneID" id="14408305"/>
<dbReference type="KEGG" id="mhz:Metho_2227"/>
<protein>
    <submittedName>
        <fullName evidence="2">Uncharacterized protein</fullName>
    </submittedName>
</protein>
<feature type="transmembrane region" description="Helical" evidence="1">
    <location>
        <begin position="105"/>
        <end position="123"/>
    </location>
</feature>
<sequence>MIYKYLKVIVYGFLAWLIPFVASLFFYTKEGILTIDVFLFKSIMIVVGSISAAFLLISYFKNINAEYYKEGIVVGFTWFAINVLLDLLILVQMSGMPLRDYFSQIGLRYVVIPVMSITIGIALKNKK</sequence>
<keyword evidence="1" id="KW-0472">Membrane</keyword>
<reference evidence="3" key="1">
    <citation type="submission" date="2012-02" db="EMBL/GenBank/DDBJ databases">
        <title>Complete sequence of chromosome of Methanomethylovorans hollandica DSM 15978.</title>
        <authorList>
            <person name="Lucas S."/>
            <person name="Copeland A."/>
            <person name="Lapidus A."/>
            <person name="Glavina del Rio T."/>
            <person name="Dalin E."/>
            <person name="Tice H."/>
            <person name="Bruce D."/>
            <person name="Goodwin L."/>
            <person name="Pitluck S."/>
            <person name="Peters L."/>
            <person name="Mikhailova N."/>
            <person name="Held B."/>
            <person name="Kyrpides N."/>
            <person name="Mavromatis K."/>
            <person name="Ivanova N."/>
            <person name="Brettin T."/>
            <person name="Detter J.C."/>
            <person name="Han C."/>
            <person name="Larimer F."/>
            <person name="Land M."/>
            <person name="Hauser L."/>
            <person name="Markowitz V."/>
            <person name="Cheng J.-F."/>
            <person name="Hugenholtz P."/>
            <person name="Woyke T."/>
            <person name="Wu D."/>
            <person name="Spring S."/>
            <person name="Schroeder M."/>
            <person name="Brambilla E."/>
            <person name="Klenk H.-P."/>
            <person name="Eisen J.A."/>
        </authorList>
    </citation>
    <scope>NUCLEOTIDE SEQUENCE [LARGE SCALE GENOMIC DNA]</scope>
    <source>
        <strain evidence="3">DSM 15978 / NBRC 107637 / DMS1</strain>
    </source>
</reference>